<evidence type="ECO:0000256" key="1">
    <source>
        <dbReference type="SAM" id="Phobius"/>
    </source>
</evidence>
<protein>
    <submittedName>
        <fullName evidence="2">Uncharacterized protein</fullName>
    </submittedName>
</protein>
<accession>A0A2G2X6N5</accession>
<evidence type="ECO:0000313" key="3">
    <source>
        <dbReference type="Proteomes" id="UP000224567"/>
    </source>
</evidence>
<dbReference type="Proteomes" id="UP000224567">
    <property type="component" value="Unassembled WGS sequence"/>
</dbReference>
<keyword evidence="3" id="KW-1185">Reference proteome</keyword>
<keyword evidence="1" id="KW-0812">Transmembrane</keyword>
<feature type="transmembrane region" description="Helical" evidence="1">
    <location>
        <begin position="103"/>
        <end position="126"/>
    </location>
</feature>
<reference evidence="2 3" key="1">
    <citation type="journal article" date="2017" name="Genome Biol.">
        <title>New reference genome sequences of hot pepper reveal the massive evolution of plant disease-resistance genes by retroduplication.</title>
        <authorList>
            <person name="Kim S."/>
            <person name="Park J."/>
            <person name="Yeom S.I."/>
            <person name="Kim Y.M."/>
            <person name="Seo E."/>
            <person name="Kim K.T."/>
            <person name="Kim M.S."/>
            <person name="Lee J.M."/>
            <person name="Cheong K."/>
            <person name="Shin H.S."/>
            <person name="Kim S.B."/>
            <person name="Han K."/>
            <person name="Lee J."/>
            <person name="Park M."/>
            <person name="Lee H.A."/>
            <person name="Lee H.Y."/>
            <person name="Lee Y."/>
            <person name="Oh S."/>
            <person name="Lee J.H."/>
            <person name="Choi E."/>
            <person name="Choi E."/>
            <person name="Lee S.E."/>
            <person name="Jeon J."/>
            <person name="Kim H."/>
            <person name="Choi G."/>
            <person name="Song H."/>
            <person name="Lee J."/>
            <person name="Lee S.C."/>
            <person name="Kwon J.K."/>
            <person name="Lee H.Y."/>
            <person name="Koo N."/>
            <person name="Hong Y."/>
            <person name="Kim R.W."/>
            <person name="Kang W.H."/>
            <person name="Huh J.H."/>
            <person name="Kang B.C."/>
            <person name="Yang T.J."/>
            <person name="Lee Y.H."/>
            <person name="Bennetzen J.L."/>
            <person name="Choi D."/>
        </authorList>
    </citation>
    <scope>NUCLEOTIDE SEQUENCE [LARGE SCALE GENOMIC DNA]</scope>
    <source>
        <strain evidence="3">cv. PBC81</strain>
    </source>
</reference>
<evidence type="ECO:0000313" key="2">
    <source>
        <dbReference type="EMBL" id="PHT53089.1"/>
    </source>
</evidence>
<dbReference type="AlphaFoldDB" id="A0A2G2X6N5"/>
<comment type="caution">
    <text evidence="2">The sequence shown here is derived from an EMBL/GenBank/DDBJ whole genome shotgun (WGS) entry which is preliminary data.</text>
</comment>
<sequence>MVGQTNGLDELVDILTQIHDINTKLTINCVAVNRQLTGLVTFRDIMGTQIKGLLKKTKDLMAEVVILYRTVASSLRGSKEHAKITILKLKYFDVVHSAMEQGIFFVGFETLYCYCLCVYIMIVCYFRNDAVLWQRTKNANDKSVARTKCDTWTKLRDALREMFLPRKIHLALLWTD</sequence>
<keyword evidence="1" id="KW-0472">Membrane</keyword>
<keyword evidence="1" id="KW-1133">Transmembrane helix</keyword>
<gene>
    <name evidence="2" type="ORF">CQW23_07551</name>
</gene>
<proteinExistence type="predicted"/>
<dbReference type="EMBL" id="MLFT02000003">
    <property type="protein sequence ID" value="PHT53089.1"/>
    <property type="molecule type" value="Genomic_DNA"/>
</dbReference>
<organism evidence="2 3">
    <name type="scientific">Capsicum baccatum</name>
    <name type="common">Peruvian pepper</name>
    <dbReference type="NCBI Taxonomy" id="33114"/>
    <lineage>
        <taxon>Eukaryota</taxon>
        <taxon>Viridiplantae</taxon>
        <taxon>Streptophyta</taxon>
        <taxon>Embryophyta</taxon>
        <taxon>Tracheophyta</taxon>
        <taxon>Spermatophyta</taxon>
        <taxon>Magnoliopsida</taxon>
        <taxon>eudicotyledons</taxon>
        <taxon>Gunneridae</taxon>
        <taxon>Pentapetalae</taxon>
        <taxon>asterids</taxon>
        <taxon>lamiids</taxon>
        <taxon>Solanales</taxon>
        <taxon>Solanaceae</taxon>
        <taxon>Solanoideae</taxon>
        <taxon>Capsiceae</taxon>
        <taxon>Capsicum</taxon>
    </lineage>
</organism>
<name>A0A2G2X6N5_CAPBA</name>
<reference evidence="3" key="2">
    <citation type="journal article" date="2017" name="J. Anim. Genet.">
        <title>Multiple reference genome sequences of hot pepper reveal the massive evolution of plant disease resistance genes by retroduplication.</title>
        <authorList>
            <person name="Kim S."/>
            <person name="Park J."/>
            <person name="Yeom S.-I."/>
            <person name="Kim Y.-M."/>
            <person name="Seo E."/>
            <person name="Kim K.-T."/>
            <person name="Kim M.-S."/>
            <person name="Lee J.M."/>
            <person name="Cheong K."/>
            <person name="Shin H.-S."/>
            <person name="Kim S.-B."/>
            <person name="Han K."/>
            <person name="Lee J."/>
            <person name="Park M."/>
            <person name="Lee H.-A."/>
            <person name="Lee H.-Y."/>
            <person name="Lee Y."/>
            <person name="Oh S."/>
            <person name="Lee J.H."/>
            <person name="Choi E."/>
            <person name="Choi E."/>
            <person name="Lee S.E."/>
            <person name="Jeon J."/>
            <person name="Kim H."/>
            <person name="Choi G."/>
            <person name="Song H."/>
            <person name="Lee J."/>
            <person name="Lee S.-C."/>
            <person name="Kwon J.-K."/>
            <person name="Lee H.-Y."/>
            <person name="Koo N."/>
            <person name="Hong Y."/>
            <person name="Kim R.W."/>
            <person name="Kang W.-H."/>
            <person name="Huh J.H."/>
            <person name="Kang B.-C."/>
            <person name="Yang T.-J."/>
            <person name="Lee Y.-H."/>
            <person name="Bennetzen J.L."/>
            <person name="Choi D."/>
        </authorList>
    </citation>
    <scope>NUCLEOTIDE SEQUENCE [LARGE SCALE GENOMIC DNA]</scope>
    <source>
        <strain evidence="3">cv. PBC81</strain>
    </source>
</reference>